<feature type="transmembrane region" description="Helical" evidence="1">
    <location>
        <begin position="41"/>
        <end position="61"/>
    </location>
</feature>
<evidence type="ECO:0000256" key="1">
    <source>
        <dbReference type="SAM" id="Phobius"/>
    </source>
</evidence>
<name>B9SJN9_RICCO</name>
<sequence length="138" mass="15751">MDLEIHESWSQTPDVTRGVNTCESRNRFIKKELLMEMKQQLLLAGPLVSVLSCLGFIYRYIFIYKFCWSSALSGASMADCTLSGLAKRLGHMLIWELITFLEFFVGLSYSVSYTILEGRQGKLLTGQVVQWPSRLQKS</sequence>
<protein>
    <submittedName>
        <fullName evidence="2">Uncharacterized protein</fullName>
    </submittedName>
</protein>
<dbReference type="InParanoid" id="B9SJN9"/>
<keyword evidence="1" id="KW-0812">Transmembrane</keyword>
<dbReference type="Proteomes" id="UP000008311">
    <property type="component" value="Unassembled WGS sequence"/>
</dbReference>
<keyword evidence="1" id="KW-0472">Membrane</keyword>
<organism evidence="2 3">
    <name type="scientific">Ricinus communis</name>
    <name type="common">Castor bean</name>
    <dbReference type="NCBI Taxonomy" id="3988"/>
    <lineage>
        <taxon>Eukaryota</taxon>
        <taxon>Viridiplantae</taxon>
        <taxon>Streptophyta</taxon>
        <taxon>Embryophyta</taxon>
        <taxon>Tracheophyta</taxon>
        <taxon>Spermatophyta</taxon>
        <taxon>Magnoliopsida</taxon>
        <taxon>eudicotyledons</taxon>
        <taxon>Gunneridae</taxon>
        <taxon>Pentapetalae</taxon>
        <taxon>rosids</taxon>
        <taxon>fabids</taxon>
        <taxon>Malpighiales</taxon>
        <taxon>Euphorbiaceae</taxon>
        <taxon>Acalyphoideae</taxon>
        <taxon>Acalypheae</taxon>
        <taxon>Ricinus</taxon>
    </lineage>
</organism>
<dbReference type="EMBL" id="EQ973988">
    <property type="protein sequence ID" value="EEF36149.1"/>
    <property type="molecule type" value="Genomic_DNA"/>
</dbReference>
<proteinExistence type="predicted"/>
<keyword evidence="1" id="KW-1133">Transmembrane helix</keyword>
<feature type="transmembrane region" description="Helical" evidence="1">
    <location>
        <begin position="92"/>
        <end position="116"/>
    </location>
</feature>
<reference evidence="3" key="1">
    <citation type="journal article" date="2010" name="Nat. Biotechnol.">
        <title>Draft genome sequence of the oilseed species Ricinus communis.</title>
        <authorList>
            <person name="Chan A.P."/>
            <person name="Crabtree J."/>
            <person name="Zhao Q."/>
            <person name="Lorenzi H."/>
            <person name="Orvis J."/>
            <person name="Puiu D."/>
            <person name="Melake-Berhan A."/>
            <person name="Jones K.M."/>
            <person name="Redman J."/>
            <person name="Chen G."/>
            <person name="Cahoon E.B."/>
            <person name="Gedil M."/>
            <person name="Stanke M."/>
            <person name="Haas B.J."/>
            <person name="Wortman J.R."/>
            <person name="Fraser-Liggett C.M."/>
            <person name="Ravel J."/>
            <person name="Rabinowicz P.D."/>
        </authorList>
    </citation>
    <scope>NUCLEOTIDE SEQUENCE [LARGE SCALE GENOMIC DNA]</scope>
    <source>
        <strain evidence="3">cv. Hale</strain>
    </source>
</reference>
<evidence type="ECO:0000313" key="2">
    <source>
        <dbReference type="EMBL" id="EEF36149.1"/>
    </source>
</evidence>
<gene>
    <name evidence="2" type="ORF">RCOM_1628730</name>
</gene>
<keyword evidence="3" id="KW-1185">Reference proteome</keyword>
<accession>B9SJN9</accession>
<evidence type="ECO:0000313" key="3">
    <source>
        <dbReference type="Proteomes" id="UP000008311"/>
    </source>
</evidence>
<dbReference type="AlphaFoldDB" id="B9SJN9"/>